<dbReference type="Proteomes" id="UP000190092">
    <property type="component" value="Unassembled WGS sequence"/>
</dbReference>
<evidence type="ECO:0000256" key="1">
    <source>
        <dbReference type="SAM" id="Phobius"/>
    </source>
</evidence>
<sequence length="80" mass="8263">MGLLAVFRSMLLDTVQRAAMVLVGYLMALGLMAAGVGFITLAAYRALLHGVGDVAAALIIGAGYVVASLIAMLALQLSRR</sequence>
<evidence type="ECO:0000313" key="2">
    <source>
        <dbReference type="EMBL" id="SKA09403.1"/>
    </source>
</evidence>
<proteinExistence type="predicted"/>
<keyword evidence="1" id="KW-0812">Transmembrane</keyword>
<dbReference type="EMBL" id="FUWJ01000004">
    <property type="protein sequence ID" value="SKA09403.1"/>
    <property type="molecule type" value="Genomic_DNA"/>
</dbReference>
<reference evidence="3" key="1">
    <citation type="submission" date="2017-02" db="EMBL/GenBank/DDBJ databases">
        <authorList>
            <person name="Varghese N."/>
            <person name="Submissions S."/>
        </authorList>
    </citation>
    <scope>NUCLEOTIDE SEQUENCE [LARGE SCALE GENOMIC DNA]</scope>
    <source>
        <strain evidence="3">ATCC 27094</strain>
    </source>
</reference>
<evidence type="ECO:0000313" key="3">
    <source>
        <dbReference type="Proteomes" id="UP000190092"/>
    </source>
</evidence>
<gene>
    <name evidence="2" type="ORF">SAMN02745126_03463</name>
</gene>
<organism evidence="2 3">
    <name type="scientific">Enhydrobacter aerosaccus</name>
    <dbReference type="NCBI Taxonomy" id="225324"/>
    <lineage>
        <taxon>Bacteria</taxon>
        <taxon>Pseudomonadati</taxon>
        <taxon>Pseudomonadota</taxon>
        <taxon>Alphaproteobacteria</taxon>
        <taxon>Hyphomicrobiales</taxon>
        <taxon>Enhydrobacter</taxon>
    </lineage>
</organism>
<dbReference type="STRING" id="225324.SAMN02745126_03463"/>
<dbReference type="RefSeq" id="WP_139373944.1">
    <property type="nucleotide sequence ID" value="NZ_FUWJ01000004.1"/>
</dbReference>
<dbReference type="AlphaFoldDB" id="A0A1T4R096"/>
<name>A0A1T4R096_9HYPH</name>
<feature type="transmembrane region" description="Helical" evidence="1">
    <location>
        <begin position="21"/>
        <end position="44"/>
    </location>
</feature>
<accession>A0A1T4R096</accession>
<keyword evidence="1" id="KW-0472">Membrane</keyword>
<protein>
    <submittedName>
        <fullName evidence="2">Uncharacterized protein</fullName>
    </submittedName>
</protein>
<keyword evidence="1" id="KW-1133">Transmembrane helix</keyword>
<feature type="transmembrane region" description="Helical" evidence="1">
    <location>
        <begin position="56"/>
        <end position="75"/>
    </location>
</feature>
<keyword evidence="3" id="KW-1185">Reference proteome</keyword>